<accession>A0ACB8ECA1</accession>
<organism evidence="1 2">
    <name type="scientific">Sphaerodactylus townsendi</name>
    <dbReference type="NCBI Taxonomy" id="933632"/>
    <lineage>
        <taxon>Eukaryota</taxon>
        <taxon>Metazoa</taxon>
        <taxon>Chordata</taxon>
        <taxon>Craniata</taxon>
        <taxon>Vertebrata</taxon>
        <taxon>Euteleostomi</taxon>
        <taxon>Lepidosauria</taxon>
        <taxon>Squamata</taxon>
        <taxon>Bifurcata</taxon>
        <taxon>Gekkota</taxon>
        <taxon>Sphaerodactylidae</taxon>
        <taxon>Sphaerodactylus</taxon>
    </lineage>
</organism>
<reference evidence="1" key="1">
    <citation type="submission" date="2021-08" db="EMBL/GenBank/DDBJ databases">
        <title>The first chromosome-level gecko genome reveals the dynamic sex chromosomes of Neotropical dwarf geckos (Sphaerodactylidae: Sphaerodactylus).</title>
        <authorList>
            <person name="Pinto B.J."/>
            <person name="Keating S.E."/>
            <person name="Gamble T."/>
        </authorList>
    </citation>
    <scope>NUCLEOTIDE SEQUENCE</scope>
    <source>
        <strain evidence="1">TG3544</strain>
    </source>
</reference>
<keyword evidence="2" id="KW-1185">Reference proteome</keyword>
<dbReference type="EMBL" id="CM037627">
    <property type="protein sequence ID" value="KAH7989677.1"/>
    <property type="molecule type" value="Genomic_DNA"/>
</dbReference>
<sequence length="102" mass="11734">MPGLEQVRPERPIGHQHSDTAIADQSLPATNPDADFEPEMRRFCRWEHIEQMARFRFQPSLSASSSISPLCLVEGSLSVRLCFWLKPSYFFFAPLESLFCED</sequence>
<protein>
    <submittedName>
        <fullName evidence="1">Uncharacterized protein</fullName>
    </submittedName>
</protein>
<proteinExistence type="predicted"/>
<dbReference type="Proteomes" id="UP000827872">
    <property type="component" value="Linkage Group LG14"/>
</dbReference>
<evidence type="ECO:0000313" key="2">
    <source>
        <dbReference type="Proteomes" id="UP000827872"/>
    </source>
</evidence>
<comment type="caution">
    <text evidence="1">The sequence shown here is derived from an EMBL/GenBank/DDBJ whole genome shotgun (WGS) entry which is preliminary data.</text>
</comment>
<evidence type="ECO:0000313" key="1">
    <source>
        <dbReference type="EMBL" id="KAH7989677.1"/>
    </source>
</evidence>
<gene>
    <name evidence="1" type="ORF">K3G42_012809</name>
</gene>
<name>A0ACB8ECA1_9SAUR</name>